<protein>
    <recommendedName>
        <fullName evidence="3">YxeA family protein</fullName>
    </recommendedName>
</protein>
<dbReference type="Gene3D" id="2.40.50.480">
    <property type="match status" value="1"/>
</dbReference>
<dbReference type="SUPFAM" id="SSF159121">
    <property type="entry name" value="BC4932-like"/>
    <property type="match status" value="1"/>
</dbReference>
<organism evidence="1 2">
    <name type="scientific">Staphylococcus warneri</name>
    <dbReference type="NCBI Taxonomy" id="1292"/>
    <lineage>
        <taxon>Bacteria</taxon>
        <taxon>Bacillati</taxon>
        <taxon>Bacillota</taxon>
        <taxon>Bacilli</taxon>
        <taxon>Bacillales</taxon>
        <taxon>Staphylococcaceae</taxon>
        <taxon>Staphylococcus</taxon>
    </lineage>
</organism>
<dbReference type="PANTHER" id="PTHR36433">
    <property type="entry name" value="HYPOTHETICAL CYTOSOLIC PROTEIN"/>
    <property type="match status" value="1"/>
</dbReference>
<reference evidence="1 2" key="1">
    <citation type="journal article" date="2016" name="Front. Microbiol.">
        <title>Comprehensive Phylogenetic Analysis of Bovine Non-aureus Staphylococci Species Based on Whole-Genome Sequencing.</title>
        <authorList>
            <person name="Naushad S."/>
            <person name="Barkema H.W."/>
            <person name="Luby C."/>
            <person name="Condas L.A."/>
            <person name="Nobrega D.B."/>
            <person name="Carson D.A."/>
            <person name="De Buck J."/>
        </authorList>
    </citation>
    <scope>NUCLEOTIDE SEQUENCE [LARGE SCALE GENOMIC DNA]</scope>
    <source>
        <strain evidence="1 2">SNUC 2993</strain>
    </source>
</reference>
<dbReference type="InterPro" id="IPR036166">
    <property type="entry name" value="YxeA-like_sf"/>
</dbReference>
<dbReference type="EMBL" id="PZEV01000048">
    <property type="protein sequence ID" value="PTI49821.1"/>
    <property type="molecule type" value="Genomic_DNA"/>
</dbReference>
<dbReference type="InterPro" id="IPR006542">
    <property type="entry name" value="DUF1093"/>
</dbReference>
<evidence type="ECO:0008006" key="3">
    <source>
        <dbReference type="Google" id="ProtNLM"/>
    </source>
</evidence>
<dbReference type="PANTHER" id="PTHR36433:SF3">
    <property type="entry name" value="YXEA FAMILY PROTEIN"/>
    <property type="match status" value="1"/>
</dbReference>
<dbReference type="AlphaFoldDB" id="A0A2T4PY15"/>
<gene>
    <name evidence="1" type="ORF">BU085_11135</name>
</gene>
<evidence type="ECO:0000313" key="1">
    <source>
        <dbReference type="EMBL" id="PTI49821.1"/>
    </source>
</evidence>
<dbReference type="RefSeq" id="WP_107532614.1">
    <property type="nucleotide sequence ID" value="NZ_PZEV01000048.1"/>
</dbReference>
<proteinExistence type="predicted"/>
<evidence type="ECO:0000313" key="2">
    <source>
        <dbReference type="Proteomes" id="UP000240717"/>
    </source>
</evidence>
<accession>A0A2T4PY15</accession>
<dbReference type="NCBIfam" id="TIGR01655">
    <property type="entry name" value="yxeA_fam"/>
    <property type="match status" value="1"/>
</dbReference>
<sequence>MKYITTLLIVLIAFCMMVFTFVHHPIIDRFNPLLNMEDDYAKVPKNTQYYENITVFDKDGKKLDYKLTFNGFDSEREYAKVTHKGQYVKKMTYVNEANVPKEVKSQ</sequence>
<dbReference type="Proteomes" id="UP000240717">
    <property type="component" value="Unassembled WGS sequence"/>
</dbReference>
<comment type="caution">
    <text evidence="1">The sequence shown here is derived from an EMBL/GenBank/DDBJ whole genome shotgun (WGS) entry which is preliminary data.</text>
</comment>
<name>A0A2T4PY15_STAWA</name>